<dbReference type="Proteomes" id="UP000034696">
    <property type="component" value="Unassembled WGS sequence"/>
</dbReference>
<evidence type="ECO:0000313" key="2">
    <source>
        <dbReference type="EMBL" id="KKU03161.1"/>
    </source>
</evidence>
<name>A0A0G1M4K3_9BACT</name>
<evidence type="ECO:0000256" key="1">
    <source>
        <dbReference type="SAM" id="Coils"/>
    </source>
</evidence>
<protein>
    <submittedName>
        <fullName evidence="2">Uncharacterized protein</fullName>
    </submittedName>
</protein>
<gene>
    <name evidence="2" type="ORF">UX06_C0044G0008</name>
</gene>
<keyword evidence="1" id="KW-0175">Coiled coil</keyword>
<accession>A0A0G1M4K3</accession>
<dbReference type="EMBL" id="LCKT01000044">
    <property type="protein sequence ID" value="KKU03161.1"/>
    <property type="molecule type" value="Genomic_DNA"/>
</dbReference>
<comment type="caution">
    <text evidence="2">The sequence shown here is derived from an EMBL/GenBank/DDBJ whole genome shotgun (WGS) entry which is preliminary data.</text>
</comment>
<evidence type="ECO:0000313" key="3">
    <source>
        <dbReference type="Proteomes" id="UP000034696"/>
    </source>
</evidence>
<dbReference type="AlphaFoldDB" id="A0A0G1M4K3"/>
<feature type="coiled-coil region" evidence="1">
    <location>
        <begin position="58"/>
        <end position="107"/>
    </location>
</feature>
<sequence length="111" mass="13145">MGVTQNDSPFHLYEFLWHNLDNQIFRYKLKYMAKKTTLDDLARMMKKGFDETASKKEIIEVGKRLGEMNERLDKVEKRVARMDSAIFVDHRRRIQKLEADVELLKDVAGIK</sequence>
<reference evidence="2 3" key="1">
    <citation type="journal article" date="2015" name="Nature">
        <title>rRNA introns, odd ribosomes, and small enigmatic genomes across a large radiation of phyla.</title>
        <authorList>
            <person name="Brown C.T."/>
            <person name="Hug L.A."/>
            <person name="Thomas B.C."/>
            <person name="Sharon I."/>
            <person name="Castelle C.J."/>
            <person name="Singh A."/>
            <person name="Wilkins M.J."/>
            <person name="Williams K.H."/>
            <person name="Banfield J.F."/>
        </authorList>
    </citation>
    <scope>NUCLEOTIDE SEQUENCE [LARGE SCALE GENOMIC DNA]</scope>
</reference>
<organism evidence="2 3">
    <name type="scientific">Candidatus Giovannonibacteria bacterium GW2011_GWA2_45_21</name>
    <dbReference type="NCBI Taxonomy" id="1618649"/>
    <lineage>
        <taxon>Bacteria</taxon>
        <taxon>Candidatus Giovannoniibacteriota</taxon>
    </lineage>
</organism>
<proteinExistence type="predicted"/>